<dbReference type="InterPro" id="IPR009045">
    <property type="entry name" value="Zn_M74/Hedgehog-like"/>
</dbReference>
<dbReference type="GO" id="GO:0004180">
    <property type="term" value="F:carboxypeptidase activity"/>
    <property type="evidence" value="ECO:0007669"/>
    <property type="project" value="UniProtKB-KW"/>
</dbReference>
<keyword evidence="3" id="KW-0645">Protease</keyword>
<sequence length="142" mass="15950">MISSRRLEDLRPEVAALARRFLMTARREGIDLIVTSTYRDAAAQDALYAQGRTGRGPVVTNARGWSSWHQYRVAFDVVPVIGGKLVWGDKKLWDRIGKLGEGVGLEWGGRWPTFTDRPHFQLTQGKTRKQLRAEIEASSPTG</sequence>
<gene>
    <name evidence="2" type="ORF">UFOVP1287_73</name>
    <name evidence="3" type="ORF">UFOVP1408_40</name>
</gene>
<feature type="domain" description="Peptidase M15C" evidence="1">
    <location>
        <begin position="61"/>
        <end position="122"/>
    </location>
</feature>
<dbReference type="Gene3D" id="3.30.1380.10">
    <property type="match status" value="1"/>
</dbReference>
<dbReference type="EMBL" id="LR797355">
    <property type="protein sequence ID" value="CAB4205201.1"/>
    <property type="molecule type" value="Genomic_DNA"/>
</dbReference>
<keyword evidence="3" id="KW-0378">Hydrolase</keyword>
<dbReference type="EMBL" id="LR797239">
    <property type="protein sequence ID" value="CAB4196357.1"/>
    <property type="molecule type" value="Genomic_DNA"/>
</dbReference>
<dbReference type="CDD" id="cd14845">
    <property type="entry name" value="L-Ala-D-Glu_peptidase_like"/>
    <property type="match status" value="1"/>
</dbReference>
<keyword evidence="3" id="KW-0121">Carboxypeptidase</keyword>
<accession>A0A6J5S8J2</accession>
<organism evidence="3">
    <name type="scientific">uncultured Caudovirales phage</name>
    <dbReference type="NCBI Taxonomy" id="2100421"/>
    <lineage>
        <taxon>Viruses</taxon>
        <taxon>Duplodnaviria</taxon>
        <taxon>Heunggongvirae</taxon>
        <taxon>Uroviricota</taxon>
        <taxon>Caudoviricetes</taxon>
        <taxon>Peduoviridae</taxon>
        <taxon>Maltschvirus</taxon>
        <taxon>Maltschvirus maltsch</taxon>
    </lineage>
</organism>
<protein>
    <submittedName>
        <fullName evidence="3">D-alanyl-D-alanine carboxypeptidase</fullName>
    </submittedName>
</protein>
<reference evidence="3" key="1">
    <citation type="submission" date="2020-05" db="EMBL/GenBank/DDBJ databases">
        <authorList>
            <person name="Chiriac C."/>
            <person name="Salcher M."/>
            <person name="Ghai R."/>
            <person name="Kavagutti S V."/>
        </authorList>
    </citation>
    <scope>NUCLEOTIDE SEQUENCE</scope>
</reference>
<name>A0A6J5S8J2_9CAUD</name>
<dbReference type="InterPro" id="IPR039561">
    <property type="entry name" value="Peptidase_M15C"/>
</dbReference>
<dbReference type="Pfam" id="PF13539">
    <property type="entry name" value="Peptidase_M15_4"/>
    <property type="match status" value="1"/>
</dbReference>
<evidence type="ECO:0000313" key="3">
    <source>
        <dbReference type="EMBL" id="CAB4205201.1"/>
    </source>
</evidence>
<evidence type="ECO:0000313" key="2">
    <source>
        <dbReference type="EMBL" id="CAB4196357.1"/>
    </source>
</evidence>
<dbReference type="SUPFAM" id="SSF55166">
    <property type="entry name" value="Hedgehog/DD-peptidase"/>
    <property type="match status" value="1"/>
</dbReference>
<evidence type="ECO:0000259" key="1">
    <source>
        <dbReference type="Pfam" id="PF13539"/>
    </source>
</evidence>
<proteinExistence type="predicted"/>